<accession>A0A9D4T9J4</accession>
<reference evidence="1" key="2">
    <citation type="submission" date="2021-09" db="EMBL/GenBank/DDBJ databases">
        <authorList>
            <person name="Jia N."/>
            <person name="Wang J."/>
            <person name="Shi W."/>
            <person name="Du L."/>
            <person name="Sun Y."/>
            <person name="Zhan W."/>
            <person name="Jiang J."/>
            <person name="Wang Q."/>
            <person name="Zhang B."/>
            <person name="Ji P."/>
            <person name="Sakyi L.B."/>
            <person name="Cui X."/>
            <person name="Yuan T."/>
            <person name="Jiang B."/>
            <person name="Yang W."/>
            <person name="Lam T.T.-Y."/>
            <person name="Chang Q."/>
            <person name="Ding S."/>
            <person name="Wang X."/>
            <person name="Zhu J."/>
            <person name="Ruan X."/>
            <person name="Zhao L."/>
            <person name="Wei J."/>
            <person name="Que T."/>
            <person name="Du C."/>
            <person name="Cheng J."/>
            <person name="Dai P."/>
            <person name="Han X."/>
            <person name="Huang E."/>
            <person name="Gao Y."/>
            <person name="Liu J."/>
            <person name="Shao H."/>
            <person name="Ye R."/>
            <person name="Li L."/>
            <person name="Wei W."/>
            <person name="Wang X."/>
            <person name="Wang C."/>
            <person name="Huo Q."/>
            <person name="Li W."/>
            <person name="Guo W."/>
            <person name="Chen H."/>
            <person name="Chen S."/>
            <person name="Zhou L."/>
            <person name="Zhou L."/>
            <person name="Ni X."/>
            <person name="Tian J."/>
            <person name="Zhou Y."/>
            <person name="Sheng Y."/>
            <person name="Liu T."/>
            <person name="Pan Y."/>
            <person name="Xia L."/>
            <person name="Li J."/>
            <person name="Zhao F."/>
            <person name="Cao W."/>
        </authorList>
    </citation>
    <scope>NUCLEOTIDE SEQUENCE</scope>
    <source>
        <strain evidence="1">Rsan-2018</strain>
        <tissue evidence="1">Larvae</tissue>
    </source>
</reference>
<evidence type="ECO:0000313" key="1">
    <source>
        <dbReference type="EMBL" id="KAH7983379.1"/>
    </source>
</evidence>
<name>A0A9D4T9J4_RHISA</name>
<proteinExistence type="predicted"/>
<dbReference type="AlphaFoldDB" id="A0A9D4T9J4"/>
<dbReference type="Proteomes" id="UP000821837">
    <property type="component" value="Chromosome 1"/>
</dbReference>
<gene>
    <name evidence="1" type="ORF">HPB52_011526</name>
</gene>
<dbReference type="EMBL" id="JABSTV010001245">
    <property type="protein sequence ID" value="KAH7983379.1"/>
    <property type="molecule type" value="Genomic_DNA"/>
</dbReference>
<organism evidence="1 2">
    <name type="scientific">Rhipicephalus sanguineus</name>
    <name type="common">Brown dog tick</name>
    <name type="synonym">Ixodes sanguineus</name>
    <dbReference type="NCBI Taxonomy" id="34632"/>
    <lineage>
        <taxon>Eukaryota</taxon>
        <taxon>Metazoa</taxon>
        <taxon>Ecdysozoa</taxon>
        <taxon>Arthropoda</taxon>
        <taxon>Chelicerata</taxon>
        <taxon>Arachnida</taxon>
        <taxon>Acari</taxon>
        <taxon>Parasitiformes</taxon>
        <taxon>Ixodida</taxon>
        <taxon>Ixodoidea</taxon>
        <taxon>Ixodidae</taxon>
        <taxon>Rhipicephalinae</taxon>
        <taxon>Rhipicephalus</taxon>
        <taxon>Rhipicephalus</taxon>
    </lineage>
</organism>
<evidence type="ECO:0000313" key="2">
    <source>
        <dbReference type="Proteomes" id="UP000821837"/>
    </source>
</evidence>
<keyword evidence="2" id="KW-1185">Reference proteome</keyword>
<dbReference type="VEuPathDB" id="VectorBase:RSAN_031320"/>
<sequence length="92" mass="10428">MDSCFGARSLFGGHSSTDTLFSSTQLEVIQDLDLYFIRQIAHSLGLRALVKWMDAVISSSWRRWGSAIQQRVRGGPRPQSRCREVFLTLHST</sequence>
<reference evidence="1" key="1">
    <citation type="journal article" date="2020" name="Cell">
        <title>Large-Scale Comparative Analyses of Tick Genomes Elucidate Their Genetic Diversity and Vector Capacities.</title>
        <authorList>
            <consortium name="Tick Genome and Microbiome Consortium (TIGMIC)"/>
            <person name="Jia N."/>
            <person name="Wang J."/>
            <person name="Shi W."/>
            <person name="Du L."/>
            <person name="Sun Y."/>
            <person name="Zhan W."/>
            <person name="Jiang J.F."/>
            <person name="Wang Q."/>
            <person name="Zhang B."/>
            <person name="Ji P."/>
            <person name="Bell-Sakyi L."/>
            <person name="Cui X.M."/>
            <person name="Yuan T.T."/>
            <person name="Jiang B.G."/>
            <person name="Yang W.F."/>
            <person name="Lam T.T."/>
            <person name="Chang Q.C."/>
            <person name="Ding S.J."/>
            <person name="Wang X.J."/>
            <person name="Zhu J.G."/>
            <person name="Ruan X.D."/>
            <person name="Zhao L."/>
            <person name="Wei J.T."/>
            <person name="Ye R.Z."/>
            <person name="Que T.C."/>
            <person name="Du C.H."/>
            <person name="Zhou Y.H."/>
            <person name="Cheng J.X."/>
            <person name="Dai P.F."/>
            <person name="Guo W.B."/>
            <person name="Han X.H."/>
            <person name="Huang E.J."/>
            <person name="Li L.F."/>
            <person name="Wei W."/>
            <person name="Gao Y.C."/>
            <person name="Liu J.Z."/>
            <person name="Shao H.Z."/>
            <person name="Wang X."/>
            <person name="Wang C.C."/>
            <person name="Yang T.C."/>
            <person name="Huo Q.B."/>
            <person name="Li W."/>
            <person name="Chen H.Y."/>
            <person name="Chen S.E."/>
            <person name="Zhou L.G."/>
            <person name="Ni X.B."/>
            <person name="Tian J.H."/>
            <person name="Sheng Y."/>
            <person name="Liu T."/>
            <person name="Pan Y.S."/>
            <person name="Xia L.Y."/>
            <person name="Li J."/>
            <person name="Zhao F."/>
            <person name="Cao W.C."/>
        </authorList>
    </citation>
    <scope>NUCLEOTIDE SEQUENCE</scope>
    <source>
        <strain evidence="1">Rsan-2018</strain>
    </source>
</reference>
<comment type="caution">
    <text evidence="1">The sequence shown here is derived from an EMBL/GenBank/DDBJ whole genome shotgun (WGS) entry which is preliminary data.</text>
</comment>
<protein>
    <submittedName>
        <fullName evidence="1">Uncharacterized protein</fullName>
    </submittedName>
</protein>